<gene>
    <name evidence="1" type="ORF">ACFOSU_00375</name>
</gene>
<dbReference type="EMBL" id="JBHRSS010000001">
    <property type="protein sequence ID" value="MFC3102340.1"/>
    <property type="molecule type" value="Genomic_DNA"/>
</dbReference>
<evidence type="ECO:0000313" key="2">
    <source>
        <dbReference type="Proteomes" id="UP001595462"/>
    </source>
</evidence>
<organism evidence="1 2">
    <name type="scientific">Salinisphaera aquimarina</name>
    <dbReference type="NCBI Taxonomy" id="2094031"/>
    <lineage>
        <taxon>Bacteria</taxon>
        <taxon>Pseudomonadati</taxon>
        <taxon>Pseudomonadota</taxon>
        <taxon>Gammaproteobacteria</taxon>
        <taxon>Salinisphaerales</taxon>
        <taxon>Salinisphaeraceae</taxon>
        <taxon>Salinisphaera</taxon>
    </lineage>
</organism>
<proteinExistence type="predicted"/>
<accession>A0ABV7EKJ5</accession>
<evidence type="ECO:0000313" key="1">
    <source>
        <dbReference type="EMBL" id="MFC3102340.1"/>
    </source>
</evidence>
<keyword evidence="2" id="KW-1185">Reference proteome</keyword>
<reference evidence="2" key="1">
    <citation type="journal article" date="2019" name="Int. J. Syst. Evol. Microbiol.">
        <title>The Global Catalogue of Microorganisms (GCM) 10K type strain sequencing project: providing services to taxonomists for standard genome sequencing and annotation.</title>
        <authorList>
            <consortium name="The Broad Institute Genomics Platform"/>
            <consortium name="The Broad Institute Genome Sequencing Center for Infectious Disease"/>
            <person name="Wu L."/>
            <person name="Ma J."/>
        </authorList>
    </citation>
    <scope>NUCLEOTIDE SEQUENCE [LARGE SCALE GENOMIC DNA]</scope>
    <source>
        <strain evidence="2">KCTC 52640</strain>
    </source>
</reference>
<name>A0ABV7EKJ5_9GAMM</name>
<sequence length="414" mass="46142">MIYEALLVPNEFSPHARDIKRALLTYDKVVLIDPSDRELIPRNAFMLAMGMPPIMGIDMGPVRPQGHVPDYADDFSQVLEGAKDAVKAGLLEVRSTFQQEAKEQLTIGAIPTGGYPLNIPFVFWLYRSMANDQDFLNDAIQADHSDLIGFIPESDTLALDGRGDGGINDSQALPELERAYGDSDVQHSLTEIARGRLAAVVKYAGYCEAKDMVPLFPSKTYAAVIERLLNNAHSVFLEGDNDLFWVKRNRALQLCHEEFMVENQLDSLSFRDVLKLRTRAWGRQASAREGLFESVFNIATEVDNASNFENQVMERIVQYRVQSEDLVKERRKLGFEIKCDFGKGFLGSGITLSGLLAQIGSPTASIGLTLAAGGMWAFDRAKSYGPQLMDLKARESEMRRGAGFGLHEFYSRLK</sequence>
<dbReference type="RefSeq" id="WP_380685297.1">
    <property type="nucleotide sequence ID" value="NZ_JBHRSS010000001.1"/>
</dbReference>
<protein>
    <submittedName>
        <fullName evidence="1">Uncharacterized protein</fullName>
    </submittedName>
</protein>
<dbReference type="Proteomes" id="UP001595462">
    <property type="component" value="Unassembled WGS sequence"/>
</dbReference>
<comment type="caution">
    <text evidence="1">The sequence shown here is derived from an EMBL/GenBank/DDBJ whole genome shotgun (WGS) entry which is preliminary data.</text>
</comment>